<dbReference type="Proteomes" id="UP000028492">
    <property type="component" value="Chromosome"/>
</dbReference>
<name>A0A075V626_9PSEU</name>
<dbReference type="InterPro" id="IPR053206">
    <property type="entry name" value="Dimeric_xanthone_biosynth"/>
</dbReference>
<feature type="domain" description="Hemerythrin-like" evidence="1">
    <location>
        <begin position="17"/>
        <end position="147"/>
    </location>
</feature>
<dbReference type="InterPro" id="IPR012312">
    <property type="entry name" value="Hemerythrin-like"/>
</dbReference>
<sequence>METPSRTNGRLTAFGNQLVQVHNWLRKELALLHDDLGSVAEGRAERLRDLRAHCLTFCSALTRHHTGEDGGAFLVLADKFPELRPSLEELAHDHGVMTGIIERLEELVAGVGPGSSQDEILDVQRELDGLTAIMETHFRYEEKRIVEVLNSLDMPEWQESQPPFLLKTH</sequence>
<evidence type="ECO:0000259" key="1">
    <source>
        <dbReference type="Pfam" id="PF01814"/>
    </source>
</evidence>
<dbReference type="CDD" id="cd12108">
    <property type="entry name" value="Hr-like"/>
    <property type="match status" value="1"/>
</dbReference>
<dbReference type="EMBL" id="CP008953">
    <property type="protein sequence ID" value="AIG79929.1"/>
    <property type="molecule type" value="Genomic_DNA"/>
</dbReference>
<dbReference type="PANTHER" id="PTHR38048:SF2">
    <property type="entry name" value="HEMERYTHRIN-LIKE DOMAIN-CONTAINING PROTEIN"/>
    <property type="match status" value="1"/>
</dbReference>
<reference evidence="2 3" key="1">
    <citation type="journal article" date="2014" name="J. Biotechnol.">
        <title>Complete genome sequence of the actinobacterium Amycolatopsis japonica MG417-CF17(T) (=DSM 44213T) producing (S,S)-N,N'-ethylenediaminedisuccinic acid.</title>
        <authorList>
            <person name="Stegmann E."/>
            <person name="Albersmeier A."/>
            <person name="Spohn M."/>
            <person name="Gert H."/>
            <person name="Weber T."/>
            <person name="Wohlleben W."/>
            <person name="Kalinowski J."/>
            <person name="Ruckert C."/>
        </authorList>
    </citation>
    <scope>NUCLEOTIDE SEQUENCE [LARGE SCALE GENOMIC DNA]</scope>
    <source>
        <strain evidence="3">MG417-CF17 (DSM 44213)</strain>
    </source>
</reference>
<dbReference type="Pfam" id="PF01814">
    <property type="entry name" value="Hemerythrin"/>
    <property type="match status" value="1"/>
</dbReference>
<keyword evidence="3" id="KW-1185">Reference proteome</keyword>
<dbReference type="AlphaFoldDB" id="A0A075V626"/>
<organism evidence="2 3">
    <name type="scientific">Amycolatopsis japonica</name>
    <dbReference type="NCBI Taxonomy" id="208439"/>
    <lineage>
        <taxon>Bacteria</taxon>
        <taxon>Bacillati</taxon>
        <taxon>Actinomycetota</taxon>
        <taxon>Actinomycetes</taxon>
        <taxon>Pseudonocardiales</taxon>
        <taxon>Pseudonocardiaceae</taxon>
        <taxon>Amycolatopsis</taxon>
        <taxon>Amycolatopsis japonica group</taxon>
    </lineage>
</organism>
<dbReference type="eggNOG" id="COG3945">
    <property type="taxonomic scope" value="Bacteria"/>
</dbReference>
<evidence type="ECO:0000313" key="2">
    <source>
        <dbReference type="EMBL" id="AIG79929.1"/>
    </source>
</evidence>
<evidence type="ECO:0000313" key="3">
    <source>
        <dbReference type="Proteomes" id="UP000028492"/>
    </source>
</evidence>
<dbReference type="RefSeq" id="WP_037332496.1">
    <property type="nucleotide sequence ID" value="NZ_CP008953.1"/>
</dbReference>
<dbReference type="PANTHER" id="PTHR38048">
    <property type="entry name" value="EXPRESSED PROTEIN"/>
    <property type="match status" value="1"/>
</dbReference>
<gene>
    <name evidence="2" type="ORF">AJAP_35610</name>
</gene>
<dbReference type="Gene3D" id="1.20.120.520">
    <property type="entry name" value="nmb1532 protein domain like"/>
    <property type="match status" value="1"/>
</dbReference>
<dbReference type="HOGENOM" id="CLU_115857_1_0_11"/>
<dbReference type="STRING" id="208439.AJAP_35610"/>
<protein>
    <recommendedName>
        <fullName evidence="1">Hemerythrin-like domain-containing protein</fullName>
    </recommendedName>
</protein>
<accession>A0A075V626</accession>
<dbReference type="KEGG" id="aja:AJAP_35610"/>
<proteinExistence type="predicted"/>